<dbReference type="GeneID" id="93654368"/>
<dbReference type="OrthoDB" id="10020554at2759"/>
<dbReference type="EMBL" id="JAEOAQ010000009">
    <property type="protein sequence ID" value="KAG5416775.1"/>
    <property type="molecule type" value="Genomic_DNA"/>
</dbReference>
<evidence type="ECO:0000256" key="5">
    <source>
        <dbReference type="ARBA" id="ARBA00022989"/>
    </source>
</evidence>
<sequence length="249" mass="27988">MYLHPLAKRTLTPHAFKLRSVCFPKLFPVSPLRSLRFNSTKPTKLTSKSLFDPSVWTIPNVLTYTRIIATPFIGYHIVYGNPITALSLFTYSCVTDFIDGYIARRFNMKSVVGSIIDPLADKFLMTICTLSLAYIHSIPTILASIIIGRDVLLSFMSFYYRFKSLSRPRTLNKFVSIGQYPTISVHPNFLGKLNTALQMLYIGSLVYRPLLETVVSDAAFDGLGLVVGATTLLSGANYVFNKNSWKYVK</sequence>
<comment type="similarity">
    <text evidence="10">Belongs to the CDP-alcohol phosphatidyltransferase class-I family.</text>
</comment>
<comment type="subcellular location">
    <subcellularLocation>
        <location evidence="1">Membrane</location>
        <topology evidence="1">Multi-pass membrane protein</topology>
    </subcellularLocation>
</comment>
<dbReference type="AlphaFoldDB" id="A0A8H7ZC67"/>
<evidence type="ECO:0000313" key="13">
    <source>
        <dbReference type="Proteomes" id="UP000669133"/>
    </source>
</evidence>
<reference evidence="12 13" key="1">
    <citation type="submission" date="2020-12" db="EMBL/GenBank/DDBJ databases">
        <title>Effect of drift, selection, and recombination on the evolution of hybrid genomes in Candida yeast pathogens.</title>
        <authorList>
            <person name="Mixao V."/>
            <person name="Ksiezopolska E."/>
            <person name="Saus E."/>
            <person name="Boekhout T."/>
            <person name="Gacser A."/>
            <person name="Gabaldon T."/>
        </authorList>
    </citation>
    <scope>NUCLEOTIDE SEQUENCE [LARGE SCALE GENOMIC DNA]</scope>
    <source>
        <strain evidence="12 13">BP57</strain>
    </source>
</reference>
<dbReference type="GO" id="GO:0005739">
    <property type="term" value="C:mitochondrion"/>
    <property type="evidence" value="ECO:0007669"/>
    <property type="project" value="TreeGrafter"/>
</dbReference>
<keyword evidence="13" id="KW-1185">Reference proteome</keyword>
<keyword evidence="5 11" id="KW-1133">Transmembrane helix</keyword>
<evidence type="ECO:0000256" key="2">
    <source>
        <dbReference type="ARBA" id="ARBA00022516"/>
    </source>
</evidence>
<name>A0A8H7ZC67_9ASCO</name>
<dbReference type="PANTHER" id="PTHR14269:SF60">
    <property type="entry name" value="CARDIOLIPIN SYNTHASE (CMP-FORMING)"/>
    <property type="match status" value="1"/>
</dbReference>
<keyword evidence="3 10" id="KW-0808">Transferase</keyword>
<dbReference type="InterPro" id="IPR050324">
    <property type="entry name" value="CDP-alcohol_PTase-I"/>
</dbReference>
<dbReference type="GO" id="GO:0016020">
    <property type="term" value="C:membrane"/>
    <property type="evidence" value="ECO:0007669"/>
    <property type="project" value="UniProtKB-SubCell"/>
</dbReference>
<dbReference type="InterPro" id="IPR048254">
    <property type="entry name" value="CDP_ALCOHOL_P_TRANSF_CS"/>
</dbReference>
<evidence type="ECO:0008006" key="14">
    <source>
        <dbReference type="Google" id="ProtNLM"/>
    </source>
</evidence>
<dbReference type="RefSeq" id="XP_067545891.1">
    <property type="nucleotide sequence ID" value="XM_067694948.1"/>
</dbReference>
<keyword evidence="4 11" id="KW-0812">Transmembrane</keyword>
<evidence type="ECO:0000313" key="12">
    <source>
        <dbReference type="EMBL" id="KAG5416775.1"/>
    </source>
</evidence>
<gene>
    <name evidence="12" type="ORF">I9W82_005739</name>
</gene>
<evidence type="ECO:0000256" key="1">
    <source>
        <dbReference type="ARBA" id="ARBA00004141"/>
    </source>
</evidence>
<dbReference type="Gene3D" id="1.20.120.1760">
    <property type="match status" value="1"/>
</dbReference>
<keyword evidence="7 11" id="KW-0472">Membrane</keyword>
<evidence type="ECO:0000256" key="8">
    <source>
        <dbReference type="ARBA" id="ARBA00023209"/>
    </source>
</evidence>
<keyword evidence="9" id="KW-1208">Phospholipid metabolism</keyword>
<dbReference type="PANTHER" id="PTHR14269">
    <property type="entry name" value="CDP-DIACYLGLYCEROL--GLYCEROL-3-PHOSPHATE 3-PHOSPHATIDYLTRANSFERASE-RELATED"/>
    <property type="match status" value="1"/>
</dbReference>
<accession>A0A8H7ZC67</accession>
<evidence type="ECO:0000256" key="3">
    <source>
        <dbReference type="ARBA" id="ARBA00022679"/>
    </source>
</evidence>
<evidence type="ECO:0000256" key="4">
    <source>
        <dbReference type="ARBA" id="ARBA00022692"/>
    </source>
</evidence>
<evidence type="ECO:0000256" key="6">
    <source>
        <dbReference type="ARBA" id="ARBA00023098"/>
    </source>
</evidence>
<evidence type="ECO:0000256" key="7">
    <source>
        <dbReference type="ARBA" id="ARBA00023136"/>
    </source>
</evidence>
<keyword evidence="2" id="KW-0444">Lipid biosynthesis</keyword>
<dbReference type="GO" id="GO:0032049">
    <property type="term" value="P:cardiolipin biosynthetic process"/>
    <property type="evidence" value="ECO:0007669"/>
    <property type="project" value="TreeGrafter"/>
</dbReference>
<proteinExistence type="inferred from homology"/>
<dbReference type="Pfam" id="PF01066">
    <property type="entry name" value="CDP-OH_P_transf"/>
    <property type="match status" value="1"/>
</dbReference>
<dbReference type="PROSITE" id="PS00379">
    <property type="entry name" value="CDP_ALCOHOL_P_TRANSF"/>
    <property type="match status" value="1"/>
</dbReference>
<keyword evidence="8" id="KW-0594">Phospholipid biosynthesis</keyword>
<dbReference type="GO" id="GO:0043337">
    <property type="term" value="F:cardiolipin synthase (CMP-forming)"/>
    <property type="evidence" value="ECO:0007669"/>
    <property type="project" value="TreeGrafter"/>
</dbReference>
<keyword evidence="6" id="KW-0443">Lipid metabolism</keyword>
<dbReference type="InterPro" id="IPR043130">
    <property type="entry name" value="CDP-OH_PTrfase_TM_dom"/>
</dbReference>
<evidence type="ECO:0000256" key="10">
    <source>
        <dbReference type="RuleBase" id="RU003750"/>
    </source>
</evidence>
<organism evidence="12 13">
    <name type="scientific">Candida metapsilosis</name>
    <dbReference type="NCBI Taxonomy" id="273372"/>
    <lineage>
        <taxon>Eukaryota</taxon>
        <taxon>Fungi</taxon>
        <taxon>Dikarya</taxon>
        <taxon>Ascomycota</taxon>
        <taxon>Saccharomycotina</taxon>
        <taxon>Pichiomycetes</taxon>
        <taxon>Debaryomycetaceae</taxon>
        <taxon>Candida/Lodderomyces clade</taxon>
        <taxon>Candida</taxon>
    </lineage>
</organism>
<dbReference type="InterPro" id="IPR000462">
    <property type="entry name" value="CDP-OH_P_trans"/>
</dbReference>
<dbReference type="FunFam" id="1.20.120.1760:FF:000017">
    <property type="entry name" value="Phosphatidyl synthase"/>
    <property type="match status" value="1"/>
</dbReference>
<evidence type="ECO:0000256" key="9">
    <source>
        <dbReference type="ARBA" id="ARBA00023264"/>
    </source>
</evidence>
<protein>
    <recommendedName>
        <fullName evidence="14">Cardiolipin synthase</fullName>
    </recommendedName>
</protein>
<dbReference type="Proteomes" id="UP000669133">
    <property type="component" value="Unassembled WGS sequence"/>
</dbReference>
<comment type="caution">
    <text evidence="12">The sequence shown here is derived from an EMBL/GenBank/DDBJ whole genome shotgun (WGS) entry which is preliminary data.</text>
</comment>
<evidence type="ECO:0000256" key="11">
    <source>
        <dbReference type="SAM" id="Phobius"/>
    </source>
</evidence>
<feature type="transmembrane region" description="Helical" evidence="11">
    <location>
        <begin position="141"/>
        <end position="160"/>
    </location>
</feature>